<keyword evidence="3" id="KW-1185">Reference proteome</keyword>
<accession>A0A238IWQ9</accession>
<keyword evidence="1" id="KW-1133">Transmembrane helix</keyword>
<organism evidence="2 3">
    <name type="scientific">Boseongicola aestuarii</name>
    <dbReference type="NCBI Taxonomy" id="1470561"/>
    <lineage>
        <taxon>Bacteria</taxon>
        <taxon>Pseudomonadati</taxon>
        <taxon>Pseudomonadota</taxon>
        <taxon>Alphaproteobacteria</taxon>
        <taxon>Rhodobacterales</taxon>
        <taxon>Paracoccaceae</taxon>
        <taxon>Boseongicola</taxon>
    </lineage>
</organism>
<gene>
    <name evidence="2" type="ORF">BOA8489_00270</name>
</gene>
<evidence type="ECO:0000256" key="1">
    <source>
        <dbReference type="SAM" id="Phobius"/>
    </source>
</evidence>
<evidence type="ECO:0000313" key="3">
    <source>
        <dbReference type="Proteomes" id="UP000201838"/>
    </source>
</evidence>
<evidence type="ECO:0000313" key="2">
    <source>
        <dbReference type="EMBL" id="SMX22180.1"/>
    </source>
</evidence>
<sequence length="207" mass="22574">MALRSTGNVDPDKPGLEFINMPWGFRLRPADMREDKGETLTEWALTFLGGVLLLSAFGQWVLPGSLYGGDMIAMKLMLTAVLGVAGGLIISISARGFRPEVQVDRQRREIRFVSRNPRGRGEVLATVDIDQVIGVGVTKSIDGPDCHCLIYLINGEKPLRLASGTEKEIIAIRKIMDDYVTPAQERLAAKMASKAARQHGDDVAVAV</sequence>
<name>A0A238IWQ9_9RHOB</name>
<reference evidence="2 3" key="1">
    <citation type="submission" date="2017-05" db="EMBL/GenBank/DDBJ databases">
        <authorList>
            <person name="Song R."/>
            <person name="Chenine A.L."/>
            <person name="Ruprecht R.M."/>
        </authorList>
    </citation>
    <scope>NUCLEOTIDE SEQUENCE [LARGE SCALE GENOMIC DNA]</scope>
    <source>
        <strain evidence="2 3">CECT 8489</strain>
    </source>
</reference>
<dbReference type="AlphaFoldDB" id="A0A238IWQ9"/>
<dbReference type="RefSeq" id="WP_093972168.1">
    <property type="nucleotide sequence ID" value="NZ_FXXQ01000001.1"/>
</dbReference>
<proteinExistence type="predicted"/>
<protein>
    <submittedName>
        <fullName evidence="2">Uncharacterized protein</fullName>
    </submittedName>
</protein>
<feature type="transmembrane region" description="Helical" evidence="1">
    <location>
        <begin position="43"/>
        <end position="62"/>
    </location>
</feature>
<keyword evidence="1" id="KW-0472">Membrane</keyword>
<keyword evidence="1" id="KW-0812">Transmembrane</keyword>
<dbReference type="EMBL" id="FXXQ01000001">
    <property type="protein sequence ID" value="SMX22180.1"/>
    <property type="molecule type" value="Genomic_DNA"/>
</dbReference>
<feature type="transmembrane region" description="Helical" evidence="1">
    <location>
        <begin position="74"/>
        <end position="97"/>
    </location>
</feature>
<dbReference type="Proteomes" id="UP000201838">
    <property type="component" value="Unassembled WGS sequence"/>
</dbReference>
<dbReference type="OrthoDB" id="7860996at2"/>